<evidence type="ECO:0000256" key="2">
    <source>
        <dbReference type="SAM" id="SignalP"/>
    </source>
</evidence>
<dbReference type="HOGENOM" id="CLU_042850_0_0_1"/>
<organism evidence="4">
    <name type="scientific">Drosophila grimshawi</name>
    <name type="common">Hawaiian fruit fly</name>
    <name type="synonym">Idiomyia grimshawi</name>
    <dbReference type="NCBI Taxonomy" id="7222"/>
    <lineage>
        <taxon>Eukaryota</taxon>
        <taxon>Metazoa</taxon>
        <taxon>Ecdysozoa</taxon>
        <taxon>Arthropoda</taxon>
        <taxon>Hexapoda</taxon>
        <taxon>Insecta</taxon>
        <taxon>Pterygota</taxon>
        <taxon>Neoptera</taxon>
        <taxon>Endopterygota</taxon>
        <taxon>Diptera</taxon>
        <taxon>Brachycera</taxon>
        <taxon>Muscomorpha</taxon>
        <taxon>Ephydroidea</taxon>
        <taxon>Drosophilidae</taxon>
        <taxon>Drosophila</taxon>
        <taxon>Hawaiian Drosophila</taxon>
    </lineage>
</organism>
<dbReference type="FunCoup" id="B4JVK1">
    <property type="interactions" value="56"/>
</dbReference>
<sequence>MQDVHNTAPRSKWLLLLFSMLLNAAVQPRAFNVNASEDIGNVSPCEMESIINQLMNPGPEYQLHASALRNQLKNLLRERQLAVGEEQPLGDYADYLDEDKRSVAALAAQGLLTPKRSLATLAKNGQLPTAEPGDDYADADSGEPSEQKRYIGSLARAGGLMSFGKRNVGTLARDFQLPNGKRNIATMARLQSAPSTHREPPKRNVAAVARYNSQQHQNHQRSNGEKRNLGALKSSPVHGMMQQKREDVEMALLQPAAAASAAAPDYADPMQSYWWYPSYAGYADLDWNDYRRAEKRYLDTSKDPELFGIEHGNEATNLANFPDLQMEPEQEQEQELEREHEREQPEQPPEKRHIGAVYRSGFLPSYRYLRSPTMNGAGGRFSRSGRARQFVEYYPQHERLRQPIAAVCKRCFLPNRPMMNWSSAGIRGSLSKYYTDPLSRSSTAATAARMRSSSSSILTNSLPSGHHNNISNSNRNRIYPPFHAWGTPPRITALQRRVYRRNGESMDNYEY</sequence>
<feature type="compositionally biased region" description="Acidic residues" evidence="1">
    <location>
        <begin position="132"/>
        <end position="143"/>
    </location>
</feature>
<feature type="chain" id="PRO_5002809537" evidence="2">
    <location>
        <begin position="31"/>
        <end position="511"/>
    </location>
</feature>
<dbReference type="AlphaFoldDB" id="B4JVK1"/>
<keyword evidence="4" id="KW-1185">Reference proteome</keyword>
<reference evidence="3 4" key="1">
    <citation type="journal article" date="2007" name="Nature">
        <title>Evolution of genes and genomes on the Drosophila phylogeny.</title>
        <authorList>
            <consortium name="Drosophila 12 Genomes Consortium"/>
            <person name="Clark A.G."/>
            <person name="Eisen M.B."/>
            <person name="Smith D.R."/>
            <person name="Bergman C.M."/>
            <person name="Oliver B."/>
            <person name="Markow T.A."/>
            <person name="Kaufman T.C."/>
            <person name="Kellis M."/>
            <person name="Gelbart W."/>
            <person name="Iyer V.N."/>
            <person name="Pollard D.A."/>
            <person name="Sackton T.B."/>
            <person name="Larracuente A.M."/>
            <person name="Singh N.D."/>
            <person name="Abad J.P."/>
            <person name="Abt D.N."/>
            <person name="Adryan B."/>
            <person name="Aguade M."/>
            <person name="Akashi H."/>
            <person name="Anderson W.W."/>
            <person name="Aquadro C.F."/>
            <person name="Ardell D.H."/>
            <person name="Arguello R."/>
            <person name="Artieri C.G."/>
            <person name="Barbash D.A."/>
            <person name="Barker D."/>
            <person name="Barsanti P."/>
            <person name="Batterham P."/>
            <person name="Batzoglou S."/>
            <person name="Begun D."/>
            <person name="Bhutkar A."/>
            <person name="Blanco E."/>
            <person name="Bosak S.A."/>
            <person name="Bradley R.K."/>
            <person name="Brand A.D."/>
            <person name="Brent M.R."/>
            <person name="Brooks A.N."/>
            <person name="Brown R.H."/>
            <person name="Butlin R.K."/>
            <person name="Caggese C."/>
            <person name="Calvi B.R."/>
            <person name="Bernardo de Carvalho A."/>
            <person name="Caspi A."/>
            <person name="Castrezana S."/>
            <person name="Celniker S.E."/>
            <person name="Chang J.L."/>
            <person name="Chapple C."/>
            <person name="Chatterji S."/>
            <person name="Chinwalla A."/>
            <person name="Civetta A."/>
            <person name="Clifton S.W."/>
            <person name="Comeron J.M."/>
            <person name="Costello J.C."/>
            <person name="Coyne J.A."/>
            <person name="Daub J."/>
            <person name="David R.G."/>
            <person name="Delcher A.L."/>
            <person name="Delehaunty K."/>
            <person name="Do C.B."/>
            <person name="Ebling H."/>
            <person name="Edwards K."/>
            <person name="Eickbush T."/>
            <person name="Evans J.D."/>
            <person name="Filipski A."/>
            <person name="Findeiss S."/>
            <person name="Freyhult E."/>
            <person name="Fulton L."/>
            <person name="Fulton R."/>
            <person name="Garcia A.C."/>
            <person name="Gardiner A."/>
            <person name="Garfield D.A."/>
            <person name="Garvin B.E."/>
            <person name="Gibson G."/>
            <person name="Gilbert D."/>
            <person name="Gnerre S."/>
            <person name="Godfrey J."/>
            <person name="Good R."/>
            <person name="Gotea V."/>
            <person name="Gravely B."/>
            <person name="Greenberg A.J."/>
            <person name="Griffiths-Jones S."/>
            <person name="Gross S."/>
            <person name="Guigo R."/>
            <person name="Gustafson E.A."/>
            <person name="Haerty W."/>
            <person name="Hahn M.W."/>
            <person name="Halligan D.L."/>
            <person name="Halpern A.L."/>
            <person name="Halter G.M."/>
            <person name="Han M.V."/>
            <person name="Heger A."/>
            <person name="Hillier L."/>
            <person name="Hinrichs A.S."/>
            <person name="Holmes I."/>
            <person name="Hoskins R.A."/>
            <person name="Hubisz M.J."/>
            <person name="Hultmark D."/>
            <person name="Huntley M.A."/>
            <person name="Jaffe D.B."/>
            <person name="Jagadeeshan S."/>
            <person name="Jeck W.R."/>
            <person name="Johnson J."/>
            <person name="Jones C.D."/>
            <person name="Jordan W.C."/>
            <person name="Karpen G.H."/>
            <person name="Kataoka E."/>
            <person name="Keightley P.D."/>
            <person name="Kheradpour P."/>
            <person name="Kirkness E.F."/>
            <person name="Koerich L.B."/>
            <person name="Kristiansen K."/>
            <person name="Kudrna D."/>
            <person name="Kulathinal R.J."/>
            <person name="Kumar S."/>
            <person name="Kwok R."/>
            <person name="Lander E."/>
            <person name="Langley C.H."/>
            <person name="Lapoint R."/>
            <person name="Lazzaro B.P."/>
            <person name="Lee S.J."/>
            <person name="Levesque L."/>
            <person name="Li R."/>
            <person name="Lin C.F."/>
            <person name="Lin M.F."/>
            <person name="Lindblad-Toh K."/>
            <person name="Llopart A."/>
            <person name="Long M."/>
            <person name="Low L."/>
            <person name="Lozovsky E."/>
            <person name="Lu J."/>
            <person name="Luo M."/>
            <person name="Machado C.A."/>
            <person name="Makalowski W."/>
            <person name="Marzo M."/>
            <person name="Matsuda M."/>
            <person name="Matzkin L."/>
            <person name="McAllister B."/>
            <person name="McBride C.S."/>
            <person name="McKernan B."/>
            <person name="McKernan K."/>
            <person name="Mendez-Lago M."/>
            <person name="Minx P."/>
            <person name="Mollenhauer M.U."/>
            <person name="Montooth K."/>
            <person name="Mount S.M."/>
            <person name="Mu X."/>
            <person name="Myers E."/>
            <person name="Negre B."/>
            <person name="Newfeld S."/>
            <person name="Nielsen R."/>
            <person name="Noor M.A."/>
            <person name="O'Grady P."/>
            <person name="Pachter L."/>
            <person name="Papaceit M."/>
            <person name="Parisi M.J."/>
            <person name="Parisi M."/>
            <person name="Parts L."/>
            <person name="Pedersen J.S."/>
            <person name="Pesole G."/>
            <person name="Phillippy A.M."/>
            <person name="Ponting C.P."/>
            <person name="Pop M."/>
            <person name="Porcelli D."/>
            <person name="Powell J.R."/>
            <person name="Prohaska S."/>
            <person name="Pruitt K."/>
            <person name="Puig M."/>
            <person name="Quesneville H."/>
            <person name="Ram K.R."/>
            <person name="Rand D."/>
            <person name="Rasmussen M.D."/>
            <person name="Reed L.K."/>
            <person name="Reenan R."/>
            <person name="Reily A."/>
            <person name="Remington K.A."/>
            <person name="Rieger T.T."/>
            <person name="Ritchie M.G."/>
            <person name="Robin C."/>
            <person name="Rogers Y.H."/>
            <person name="Rohde C."/>
            <person name="Rozas J."/>
            <person name="Rubenfield M.J."/>
            <person name="Ruiz A."/>
            <person name="Russo S."/>
            <person name="Salzberg S.L."/>
            <person name="Sanchez-Gracia A."/>
            <person name="Saranga D.J."/>
            <person name="Sato H."/>
            <person name="Schaeffer S.W."/>
            <person name="Schatz M.C."/>
            <person name="Schlenke T."/>
            <person name="Schwartz R."/>
            <person name="Segarra C."/>
            <person name="Singh R.S."/>
            <person name="Sirot L."/>
            <person name="Sirota M."/>
            <person name="Sisneros N.B."/>
            <person name="Smith C.D."/>
            <person name="Smith T.F."/>
            <person name="Spieth J."/>
            <person name="Stage D.E."/>
            <person name="Stark A."/>
            <person name="Stephan W."/>
            <person name="Strausberg R.L."/>
            <person name="Strempel S."/>
            <person name="Sturgill D."/>
            <person name="Sutton G."/>
            <person name="Sutton G.G."/>
            <person name="Tao W."/>
            <person name="Teichmann S."/>
            <person name="Tobari Y.N."/>
            <person name="Tomimura Y."/>
            <person name="Tsolas J.M."/>
            <person name="Valente V.L."/>
            <person name="Venter E."/>
            <person name="Venter J.C."/>
            <person name="Vicario S."/>
            <person name="Vieira F.G."/>
            <person name="Vilella A.J."/>
            <person name="Villasante A."/>
            <person name="Walenz B."/>
            <person name="Wang J."/>
            <person name="Wasserman M."/>
            <person name="Watts T."/>
            <person name="Wilson D."/>
            <person name="Wilson R.K."/>
            <person name="Wing R.A."/>
            <person name="Wolfner M.F."/>
            <person name="Wong A."/>
            <person name="Wong G.K."/>
            <person name="Wu C.I."/>
            <person name="Wu G."/>
            <person name="Yamamoto D."/>
            <person name="Yang H.P."/>
            <person name="Yang S.P."/>
            <person name="Yorke J.A."/>
            <person name="Yoshida K."/>
            <person name="Zdobnov E."/>
            <person name="Zhang P."/>
            <person name="Zhang Y."/>
            <person name="Zimin A.V."/>
            <person name="Baldwin J."/>
            <person name="Abdouelleil A."/>
            <person name="Abdulkadir J."/>
            <person name="Abebe A."/>
            <person name="Abera B."/>
            <person name="Abreu J."/>
            <person name="Acer S.C."/>
            <person name="Aftuck L."/>
            <person name="Alexander A."/>
            <person name="An P."/>
            <person name="Anderson E."/>
            <person name="Anderson S."/>
            <person name="Arachi H."/>
            <person name="Azer M."/>
            <person name="Bachantsang P."/>
            <person name="Barry A."/>
            <person name="Bayul T."/>
            <person name="Berlin A."/>
            <person name="Bessette D."/>
            <person name="Bloom T."/>
            <person name="Blye J."/>
            <person name="Boguslavskiy L."/>
            <person name="Bonnet C."/>
            <person name="Boukhgalter B."/>
            <person name="Bourzgui I."/>
            <person name="Brown A."/>
            <person name="Cahill P."/>
            <person name="Channer S."/>
            <person name="Cheshatsang Y."/>
            <person name="Chuda L."/>
            <person name="Citroen M."/>
            <person name="Collymore A."/>
            <person name="Cooke P."/>
            <person name="Costello M."/>
            <person name="D'Aco K."/>
            <person name="Daza R."/>
            <person name="De Haan G."/>
            <person name="DeGray S."/>
            <person name="DeMaso C."/>
            <person name="Dhargay N."/>
            <person name="Dooley K."/>
            <person name="Dooley E."/>
            <person name="Doricent M."/>
            <person name="Dorje P."/>
            <person name="Dorjee K."/>
            <person name="Dupes A."/>
            <person name="Elong R."/>
            <person name="Falk J."/>
            <person name="Farina A."/>
            <person name="Faro S."/>
            <person name="Ferguson D."/>
            <person name="Fisher S."/>
            <person name="Foley C.D."/>
            <person name="Franke A."/>
            <person name="Friedrich D."/>
            <person name="Gadbois L."/>
            <person name="Gearin G."/>
            <person name="Gearin C.R."/>
            <person name="Giannoukos G."/>
            <person name="Goode T."/>
            <person name="Graham J."/>
            <person name="Grandbois E."/>
            <person name="Grewal S."/>
            <person name="Gyaltsen K."/>
            <person name="Hafez N."/>
            <person name="Hagos B."/>
            <person name="Hall J."/>
            <person name="Henson C."/>
            <person name="Hollinger A."/>
            <person name="Honan T."/>
            <person name="Huard M.D."/>
            <person name="Hughes L."/>
            <person name="Hurhula B."/>
            <person name="Husby M.E."/>
            <person name="Kamat A."/>
            <person name="Kanga B."/>
            <person name="Kashin S."/>
            <person name="Khazanovich D."/>
            <person name="Kisner P."/>
            <person name="Lance K."/>
            <person name="Lara M."/>
            <person name="Lee W."/>
            <person name="Lennon N."/>
            <person name="Letendre F."/>
            <person name="LeVine R."/>
            <person name="Lipovsky A."/>
            <person name="Liu X."/>
            <person name="Liu J."/>
            <person name="Liu S."/>
            <person name="Lokyitsang T."/>
            <person name="Lokyitsang Y."/>
            <person name="Lubonja R."/>
            <person name="Lui A."/>
            <person name="MacDonald P."/>
            <person name="Magnisalis V."/>
            <person name="Maru K."/>
            <person name="Matthews C."/>
            <person name="McCusker W."/>
            <person name="McDonough S."/>
            <person name="Mehta T."/>
            <person name="Meldrim J."/>
            <person name="Meneus L."/>
            <person name="Mihai O."/>
            <person name="Mihalev A."/>
            <person name="Mihova T."/>
            <person name="Mittelman R."/>
            <person name="Mlenga V."/>
            <person name="Montmayeur A."/>
            <person name="Mulrain L."/>
            <person name="Navidi A."/>
            <person name="Naylor J."/>
            <person name="Negash T."/>
            <person name="Nguyen T."/>
            <person name="Nguyen N."/>
            <person name="Nicol R."/>
            <person name="Norbu C."/>
            <person name="Norbu N."/>
            <person name="Novod N."/>
            <person name="O'Neill B."/>
            <person name="Osman S."/>
            <person name="Markiewicz E."/>
            <person name="Oyono O.L."/>
            <person name="Patti C."/>
            <person name="Phunkhang P."/>
            <person name="Pierre F."/>
            <person name="Priest M."/>
            <person name="Raghuraman S."/>
            <person name="Rege F."/>
            <person name="Reyes R."/>
            <person name="Rise C."/>
            <person name="Rogov P."/>
            <person name="Ross K."/>
            <person name="Ryan E."/>
            <person name="Settipalli S."/>
            <person name="Shea T."/>
            <person name="Sherpa N."/>
            <person name="Shi L."/>
            <person name="Shih D."/>
            <person name="Sparrow T."/>
            <person name="Spaulding J."/>
            <person name="Stalker J."/>
            <person name="Stange-Thomann N."/>
            <person name="Stavropoulos S."/>
            <person name="Stone C."/>
            <person name="Strader C."/>
            <person name="Tesfaye S."/>
            <person name="Thomson T."/>
            <person name="Thoulutsang Y."/>
            <person name="Thoulutsang D."/>
            <person name="Topham K."/>
            <person name="Topping I."/>
            <person name="Tsamla T."/>
            <person name="Vassiliev H."/>
            <person name="Vo A."/>
            <person name="Wangchuk T."/>
            <person name="Wangdi T."/>
            <person name="Weiand M."/>
            <person name="Wilkinson J."/>
            <person name="Wilson A."/>
            <person name="Yadav S."/>
            <person name="Young G."/>
            <person name="Yu Q."/>
            <person name="Zembek L."/>
            <person name="Zhong D."/>
            <person name="Zimmer A."/>
            <person name="Zwirko Z."/>
            <person name="Jaffe D.B."/>
            <person name="Alvarez P."/>
            <person name="Brockman W."/>
            <person name="Butler J."/>
            <person name="Chin C."/>
            <person name="Gnerre S."/>
            <person name="Grabherr M."/>
            <person name="Kleber M."/>
            <person name="Mauceli E."/>
            <person name="MacCallum I."/>
        </authorList>
    </citation>
    <scope>NUCLEOTIDE SEQUENCE [LARGE SCALE GENOMIC DNA]</scope>
    <source>
        <strain evidence="4">Tucson 15287-2541.00</strain>
    </source>
</reference>
<dbReference type="InParanoid" id="B4JVK1"/>
<accession>B4JVK1</accession>
<keyword evidence="2" id="KW-0732">Signal</keyword>
<gene>
    <name evidence="3" type="primary">Dgri\GH22656</name>
    <name evidence="3" type="ORF">Dgri_GH22656</name>
</gene>
<dbReference type="EMBL" id="CH916375">
    <property type="protein sequence ID" value="EDV98469.1"/>
    <property type="molecule type" value="Genomic_DNA"/>
</dbReference>
<dbReference type="STRING" id="7222.B4JVK1"/>
<feature type="signal peptide" evidence="2">
    <location>
        <begin position="1"/>
        <end position="30"/>
    </location>
</feature>
<dbReference type="KEGG" id="dgr:6568763"/>
<name>B4JVK1_DROGR</name>
<dbReference type="PhylomeDB" id="B4JVK1"/>
<dbReference type="Proteomes" id="UP000001070">
    <property type="component" value="Unassembled WGS sequence"/>
</dbReference>
<evidence type="ECO:0000313" key="3">
    <source>
        <dbReference type="EMBL" id="EDV98469.1"/>
    </source>
</evidence>
<feature type="compositionally biased region" description="Basic and acidic residues" evidence="1">
    <location>
        <begin position="335"/>
        <end position="352"/>
    </location>
</feature>
<evidence type="ECO:0000313" key="4">
    <source>
        <dbReference type="Proteomes" id="UP000001070"/>
    </source>
</evidence>
<dbReference type="OMA" id="GYFPQHE"/>
<evidence type="ECO:0000256" key="1">
    <source>
        <dbReference type="SAM" id="MobiDB-lite"/>
    </source>
</evidence>
<feature type="region of interest" description="Disordered" evidence="1">
    <location>
        <begin position="125"/>
        <end position="146"/>
    </location>
</feature>
<dbReference type="eggNOG" id="ENOG502S8KI">
    <property type="taxonomic scope" value="Eukaryota"/>
</dbReference>
<protein>
    <submittedName>
        <fullName evidence="3">GH22656</fullName>
    </submittedName>
</protein>
<feature type="region of interest" description="Disordered" evidence="1">
    <location>
        <begin position="456"/>
        <end position="475"/>
    </location>
</feature>
<dbReference type="OrthoDB" id="6426745at2759"/>
<proteinExistence type="predicted"/>
<feature type="region of interest" description="Disordered" evidence="1">
    <location>
        <begin position="321"/>
        <end position="352"/>
    </location>
</feature>